<protein>
    <recommendedName>
        <fullName evidence="5">Elongator complex protein 6</fullName>
    </recommendedName>
</protein>
<sequence length="304" mass="32797">MPRIPVQLAPFVRAPNEALLLLTSTLDASASWLLCRFLCDALSPDRDEQQKDAKKVLLVSWLRDYDFWKQEVRKSTGLDLGGLRAQRKFAFVDGLSALFLADEVEKPRGLQQLPARPIPAKGPPGLHTLSSTSLDHASATITAALDALDPSSSTLVILDNPDILLAAVPALAPSDLTSFFLTLHTRPSVSQVLVHLQSDLALRTPSVPPQPLQIAQQNLLVKTAHMSAKVLGIRLLDTGVARDVSGVLRATVHKDSWTNIGTLGQMGDGRRGDAGLLEEKSLEVLYKVQGDGGVRVFERGAATV</sequence>
<name>A0A6A5UNY8_9PLEO</name>
<accession>A0A6A5UNY8</accession>
<dbReference type="Gene3D" id="3.40.50.300">
    <property type="entry name" value="P-loop containing nucleotide triphosphate hydrolases"/>
    <property type="match status" value="1"/>
</dbReference>
<proteinExistence type="inferred from homology"/>
<dbReference type="Proteomes" id="UP000800036">
    <property type="component" value="Unassembled WGS sequence"/>
</dbReference>
<keyword evidence="4" id="KW-1185">Reference proteome</keyword>
<evidence type="ECO:0000313" key="3">
    <source>
        <dbReference type="EMBL" id="KAF1966933.1"/>
    </source>
</evidence>
<comment type="similarity">
    <text evidence="2">Belongs to the ELP6 family.</text>
</comment>
<dbReference type="InterPro" id="IPR027417">
    <property type="entry name" value="P-loop_NTPase"/>
</dbReference>
<dbReference type="InterPro" id="IPR018627">
    <property type="entry name" value="ELP6"/>
</dbReference>
<dbReference type="PANTHER" id="PTHR16184">
    <property type="entry name" value="ELONGATOR COMPLEX PROTEIN 6"/>
    <property type="match status" value="1"/>
</dbReference>
<reference evidence="3" key="1">
    <citation type="journal article" date="2020" name="Stud. Mycol.">
        <title>101 Dothideomycetes genomes: a test case for predicting lifestyles and emergence of pathogens.</title>
        <authorList>
            <person name="Haridas S."/>
            <person name="Albert R."/>
            <person name="Binder M."/>
            <person name="Bloem J."/>
            <person name="Labutti K."/>
            <person name="Salamov A."/>
            <person name="Andreopoulos B."/>
            <person name="Baker S."/>
            <person name="Barry K."/>
            <person name="Bills G."/>
            <person name="Bluhm B."/>
            <person name="Cannon C."/>
            <person name="Castanera R."/>
            <person name="Culley D."/>
            <person name="Daum C."/>
            <person name="Ezra D."/>
            <person name="Gonzalez J."/>
            <person name="Henrissat B."/>
            <person name="Kuo A."/>
            <person name="Liang C."/>
            <person name="Lipzen A."/>
            <person name="Lutzoni F."/>
            <person name="Magnuson J."/>
            <person name="Mondo S."/>
            <person name="Nolan M."/>
            <person name="Ohm R."/>
            <person name="Pangilinan J."/>
            <person name="Park H.-J."/>
            <person name="Ramirez L."/>
            <person name="Alfaro M."/>
            <person name="Sun H."/>
            <person name="Tritt A."/>
            <person name="Yoshinaga Y."/>
            <person name="Zwiers L.-H."/>
            <person name="Turgeon B."/>
            <person name="Goodwin S."/>
            <person name="Spatafora J."/>
            <person name="Crous P."/>
            <person name="Grigoriev I."/>
        </authorList>
    </citation>
    <scope>NUCLEOTIDE SEQUENCE</scope>
    <source>
        <strain evidence="3">CBS 107.79</strain>
    </source>
</reference>
<dbReference type="AlphaFoldDB" id="A0A6A5UNY8"/>
<dbReference type="CDD" id="cd19495">
    <property type="entry name" value="Elp6"/>
    <property type="match status" value="1"/>
</dbReference>
<dbReference type="GO" id="GO:0002098">
    <property type="term" value="P:tRNA wobble uridine modification"/>
    <property type="evidence" value="ECO:0007669"/>
    <property type="project" value="InterPro"/>
</dbReference>
<organism evidence="3 4">
    <name type="scientific">Bimuria novae-zelandiae CBS 107.79</name>
    <dbReference type="NCBI Taxonomy" id="1447943"/>
    <lineage>
        <taxon>Eukaryota</taxon>
        <taxon>Fungi</taxon>
        <taxon>Dikarya</taxon>
        <taxon>Ascomycota</taxon>
        <taxon>Pezizomycotina</taxon>
        <taxon>Dothideomycetes</taxon>
        <taxon>Pleosporomycetidae</taxon>
        <taxon>Pleosporales</taxon>
        <taxon>Massarineae</taxon>
        <taxon>Didymosphaeriaceae</taxon>
        <taxon>Bimuria</taxon>
    </lineage>
</organism>
<dbReference type="GO" id="GO:0033588">
    <property type="term" value="C:elongator holoenzyme complex"/>
    <property type="evidence" value="ECO:0007669"/>
    <property type="project" value="InterPro"/>
</dbReference>
<dbReference type="UniPathway" id="UPA00988"/>
<evidence type="ECO:0000256" key="2">
    <source>
        <dbReference type="ARBA" id="ARBA00008837"/>
    </source>
</evidence>
<dbReference type="PANTHER" id="PTHR16184:SF6">
    <property type="entry name" value="ELONGATOR COMPLEX PROTEIN 6"/>
    <property type="match status" value="1"/>
</dbReference>
<dbReference type="EMBL" id="ML976739">
    <property type="protein sequence ID" value="KAF1966933.1"/>
    <property type="molecule type" value="Genomic_DNA"/>
</dbReference>
<gene>
    <name evidence="3" type="ORF">BU23DRAFT_559778</name>
</gene>
<evidence type="ECO:0000313" key="4">
    <source>
        <dbReference type="Proteomes" id="UP000800036"/>
    </source>
</evidence>
<evidence type="ECO:0000256" key="1">
    <source>
        <dbReference type="ARBA" id="ARBA00005043"/>
    </source>
</evidence>
<comment type="pathway">
    <text evidence="1">tRNA modification; 5-methoxycarbonylmethyl-2-thiouridine-tRNA biosynthesis.</text>
</comment>
<evidence type="ECO:0008006" key="5">
    <source>
        <dbReference type="Google" id="ProtNLM"/>
    </source>
</evidence>
<dbReference type="OrthoDB" id="9995306at2759"/>